<reference evidence="4" key="1">
    <citation type="submission" date="2023-05" db="EMBL/GenBank/DDBJ databases">
        <title>Nepenthes gracilis genome sequencing.</title>
        <authorList>
            <person name="Fukushima K."/>
        </authorList>
    </citation>
    <scope>NUCLEOTIDE SEQUENCE</scope>
    <source>
        <strain evidence="4">SING2019-196</strain>
    </source>
</reference>
<evidence type="ECO:0008006" key="6">
    <source>
        <dbReference type="Google" id="ProtNLM"/>
    </source>
</evidence>
<dbReference type="InterPro" id="IPR050477">
    <property type="entry name" value="GrpII_AminoAcid_Decarb"/>
</dbReference>
<dbReference type="AlphaFoldDB" id="A0AAD3XUY5"/>
<dbReference type="SUPFAM" id="SSF53383">
    <property type="entry name" value="PLP-dependent transferases"/>
    <property type="match status" value="1"/>
</dbReference>
<comment type="cofactor">
    <cofactor evidence="1">
        <name>pyridoxal 5'-phosphate</name>
        <dbReference type="ChEBI" id="CHEBI:597326"/>
    </cofactor>
</comment>
<sequence>MKEEKKNGVAWQGKCSGTVYIGGRESEGQFTLIIEACSMFALTNPLHWDMFQRAVRFEAEAVAMTAALLGSKEKASRGRSWEHDIGGGESILMAVNSSRDYMKANTELIIPESTHSTYDKAAQHFSIKLKRVPVSCEFRADVKAVRQCINRNPVLIVGSATGIPHGIMDPIEELGELVLYVKITTELSLKRMLVADAGQSNDLRWSPLPHHPSFRDGGCGAGLPFPVHSFGCHPALFFVTFIYYGARIPF</sequence>
<name>A0AAD3XUY5_NEPGR</name>
<evidence type="ECO:0000313" key="5">
    <source>
        <dbReference type="Proteomes" id="UP001279734"/>
    </source>
</evidence>
<keyword evidence="2" id="KW-0663">Pyridoxal phosphate</keyword>
<evidence type="ECO:0000256" key="1">
    <source>
        <dbReference type="ARBA" id="ARBA00001933"/>
    </source>
</evidence>
<evidence type="ECO:0000256" key="3">
    <source>
        <dbReference type="ARBA" id="ARBA00023239"/>
    </source>
</evidence>
<dbReference type="EMBL" id="BSYO01000019">
    <property type="protein sequence ID" value="GMH18238.1"/>
    <property type="molecule type" value="Genomic_DNA"/>
</dbReference>
<proteinExistence type="predicted"/>
<dbReference type="GO" id="GO:0030149">
    <property type="term" value="P:sphingolipid catabolic process"/>
    <property type="evidence" value="ECO:0007669"/>
    <property type="project" value="TreeGrafter"/>
</dbReference>
<dbReference type="GO" id="GO:0008117">
    <property type="term" value="F:sphinganine-1-phosphate aldolase activity"/>
    <property type="evidence" value="ECO:0007669"/>
    <property type="project" value="TreeGrafter"/>
</dbReference>
<keyword evidence="5" id="KW-1185">Reference proteome</keyword>
<dbReference type="InterPro" id="IPR015421">
    <property type="entry name" value="PyrdxlP-dep_Trfase_major"/>
</dbReference>
<keyword evidence="3" id="KW-0456">Lyase</keyword>
<dbReference type="Proteomes" id="UP001279734">
    <property type="component" value="Unassembled WGS sequence"/>
</dbReference>
<gene>
    <name evidence="4" type="ORF">Nepgr_020079</name>
</gene>
<comment type="caution">
    <text evidence="4">The sequence shown here is derived from an EMBL/GenBank/DDBJ whole genome shotgun (WGS) entry which is preliminary data.</text>
</comment>
<dbReference type="GO" id="GO:0005783">
    <property type="term" value="C:endoplasmic reticulum"/>
    <property type="evidence" value="ECO:0007669"/>
    <property type="project" value="TreeGrafter"/>
</dbReference>
<organism evidence="4 5">
    <name type="scientific">Nepenthes gracilis</name>
    <name type="common">Slender pitcher plant</name>
    <dbReference type="NCBI Taxonomy" id="150966"/>
    <lineage>
        <taxon>Eukaryota</taxon>
        <taxon>Viridiplantae</taxon>
        <taxon>Streptophyta</taxon>
        <taxon>Embryophyta</taxon>
        <taxon>Tracheophyta</taxon>
        <taxon>Spermatophyta</taxon>
        <taxon>Magnoliopsida</taxon>
        <taxon>eudicotyledons</taxon>
        <taxon>Gunneridae</taxon>
        <taxon>Pentapetalae</taxon>
        <taxon>Caryophyllales</taxon>
        <taxon>Nepenthaceae</taxon>
        <taxon>Nepenthes</taxon>
    </lineage>
</organism>
<evidence type="ECO:0000256" key="2">
    <source>
        <dbReference type="ARBA" id="ARBA00022898"/>
    </source>
</evidence>
<dbReference type="GO" id="GO:0016020">
    <property type="term" value="C:membrane"/>
    <property type="evidence" value="ECO:0007669"/>
    <property type="project" value="GOC"/>
</dbReference>
<protein>
    <recommendedName>
        <fullName evidence="6">Glutamate decarboxylase</fullName>
    </recommendedName>
</protein>
<evidence type="ECO:0000313" key="4">
    <source>
        <dbReference type="EMBL" id="GMH18238.1"/>
    </source>
</evidence>
<dbReference type="PANTHER" id="PTHR42735">
    <property type="match status" value="1"/>
</dbReference>
<dbReference type="Gene3D" id="3.40.640.10">
    <property type="entry name" value="Type I PLP-dependent aspartate aminotransferase-like (Major domain)"/>
    <property type="match status" value="1"/>
</dbReference>
<dbReference type="PANTHER" id="PTHR42735:SF6">
    <property type="entry name" value="SPHINGOSINE-1-PHOSPHATE LYASE 1"/>
    <property type="match status" value="1"/>
</dbReference>
<accession>A0AAD3XUY5</accession>
<dbReference type="InterPro" id="IPR015424">
    <property type="entry name" value="PyrdxlP-dep_Trfase"/>
</dbReference>